<dbReference type="CDD" id="cd00086">
    <property type="entry name" value="homeodomain"/>
    <property type="match status" value="1"/>
</dbReference>
<dbReference type="GO" id="GO:0000981">
    <property type="term" value="F:DNA-binding transcription factor activity, RNA polymerase II-specific"/>
    <property type="evidence" value="ECO:0007669"/>
    <property type="project" value="InterPro"/>
</dbReference>
<dbReference type="InterPro" id="IPR001356">
    <property type="entry name" value="HD"/>
</dbReference>
<dbReference type="FunFam" id="1.10.10.60:FF:000113">
    <property type="entry name" value="homeobox protein Hox-B1"/>
    <property type="match status" value="1"/>
</dbReference>
<dbReference type="PRINTS" id="PR00024">
    <property type="entry name" value="HOMEOBOX"/>
</dbReference>
<keyword evidence="14" id="KW-1185">Reference proteome</keyword>
<dbReference type="GeneTree" id="ENSGT00940000157315"/>
<evidence type="ECO:0000256" key="3">
    <source>
        <dbReference type="ARBA" id="ARBA00023015"/>
    </source>
</evidence>
<dbReference type="GeneID" id="114655333"/>
<dbReference type="InterPro" id="IPR009057">
    <property type="entry name" value="Homeodomain-like_sf"/>
</dbReference>
<dbReference type="SMART" id="SM00389">
    <property type="entry name" value="HOX"/>
    <property type="match status" value="1"/>
</dbReference>
<dbReference type="RefSeq" id="XP_028662071.1">
    <property type="nucleotide sequence ID" value="XM_028806238.2"/>
</dbReference>
<protein>
    <recommendedName>
        <fullName evidence="12">Homeobox domain-containing protein</fullName>
    </recommendedName>
</protein>
<reference evidence="13" key="1">
    <citation type="submission" date="2021-06" db="EMBL/GenBank/DDBJ databases">
        <authorList>
            <consortium name="Wellcome Sanger Institute Data Sharing"/>
        </authorList>
    </citation>
    <scope>NUCLEOTIDE SEQUENCE [LARGE SCALE GENOMIC DNA]</scope>
</reference>
<evidence type="ECO:0000256" key="6">
    <source>
        <dbReference type="ARBA" id="ARBA00023163"/>
    </source>
</evidence>
<feature type="DNA-binding region" description="Homeobox" evidence="9">
    <location>
        <begin position="203"/>
        <end position="262"/>
    </location>
</feature>
<evidence type="ECO:0000259" key="12">
    <source>
        <dbReference type="PROSITE" id="PS50071"/>
    </source>
</evidence>
<dbReference type="InterPro" id="IPR020479">
    <property type="entry name" value="HD_metazoa"/>
</dbReference>
<evidence type="ECO:0000256" key="10">
    <source>
        <dbReference type="RuleBase" id="RU000682"/>
    </source>
</evidence>
<feature type="domain" description="Homeobox" evidence="12">
    <location>
        <begin position="201"/>
        <end position="261"/>
    </location>
</feature>
<keyword evidence="3" id="KW-0805">Transcription regulation</keyword>
<proteinExistence type="inferred from homology"/>
<dbReference type="GO" id="GO:0000978">
    <property type="term" value="F:RNA polymerase II cis-regulatory region sequence-specific DNA binding"/>
    <property type="evidence" value="ECO:0007669"/>
    <property type="project" value="TreeGrafter"/>
</dbReference>
<evidence type="ECO:0000313" key="13">
    <source>
        <dbReference type="Ensembl" id="ENSECRP00000011898.1"/>
    </source>
</evidence>
<keyword evidence="2" id="KW-0217">Developmental protein</keyword>
<dbReference type="Proteomes" id="UP000694620">
    <property type="component" value="Chromosome 8"/>
</dbReference>
<keyword evidence="7 9" id="KW-0539">Nucleus</keyword>
<evidence type="ECO:0000256" key="4">
    <source>
        <dbReference type="ARBA" id="ARBA00023125"/>
    </source>
</evidence>
<reference evidence="13" key="2">
    <citation type="submission" date="2025-08" db="UniProtKB">
        <authorList>
            <consortium name="Ensembl"/>
        </authorList>
    </citation>
    <scope>IDENTIFICATION</scope>
</reference>
<comment type="similarity">
    <text evidence="8">Belongs to the Antp homeobox family. Labial subfamily.</text>
</comment>
<comment type="subcellular location">
    <subcellularLocation>
        <location evidence="1 9 10">Nucleus</location>
    </subcellularLocation>
</comment>
<reference evidence="13" key="3">
    <citation type="submission" date="2025-09" db="UniProtKB">
        <authorList>
            <consortium name="Ensembl"/>
        </authorList>
    </citation>
    <scope>IDENTIFICATION</scope>
</reference>
<evidence type="ECO:0000256" key="8">
    <source>
        <dbReference type="ARBA" id="ARBA00029448"/>
    </source>
</evidence>
<dbReference type="InterPro" id="IPR046327">
    <property type="entry name" value="HXA1/B1/D1"/>
</dbReference>
<evidence type="ECO:0000256" key="7">
    <source>
        <dbReference type="ARBA" id="ARBA00023242"/>
    </source>
</evidence>
<dbReference type="InterPro" id="IPR017970">
    <property type="entry name" value="Homeobox_CS"/>
</dbReference>
<feature type="region of interest" description="Disordered" evidence="11">
    <location>
        <begin position="255"/>
        <end position="296"/>
    </location>
</feature>
<evidence type="ECO:0000256" key="11">
    <source>
        <dbReference type="SAM" id="MobiDB-lite"/>
    </source>
</evidence>
<evidence type="ECO:0000256" key="1">
    <source>
        <dbReference type="ARBA" id="ARBA00004123"/>
    </source>
</evidence>
<dbReference type="SUPFAM" id="SSF46689">
    <property type="entry name" value="Homeodomain-like"/>
    <property type="match status" value="1"/>
</dbReference>
<evidence type="ECO:0000256" key="2">
    <source>
        <dbReference type="ARBA" id="ARBA00022473"/>
    </source>
</evidence>
<dbReference type="Gene3D" id="1.10.10.60">
    <property type="entry name" value="Homeodomain-like"/>
    <property type="match status" value="1"/>
</dbReference>
<organism evidence="13 14">
    <name type="scientific">Erpetoichthys calabaricus</name>
    <name type="common">Rope fish</name>
    <name type="synonym">Calamoichthys calabaricus</name>
    <dbReference type="NCBI Taxonomy" id="27687"/>
    <lineage>
        <taxon>Eukaryota</taxon>
        <taxon>Metazoa</taxon>
        <taxon>Chordata</taxon>
        <taxon>Craniata</taxon>
        <taxon>Vertebrata</taxon>
        <taxon>Euteleostomi</taxon>
        <taxon>Actinopterygii</taxon>
        <taxon>Polypteriformes</taxon>
        <taxon>Polypteridae</taxon>
        <taxon>Erpetoichthys</taxon>
    </lineage>
</organism>
<keyword evidence="5 9" id="KW-0371">Homeobox</keyword>
<dbReference type="PROSITE" id="PS00027">
    <property type="entry name" value="HOMEOBOX_1"/>
    <property type="match status" value="1"/>
</dbReference>
<dbReference type="Ensembl" id="ENSECRT00000012093.1">
    <property type="protein sequence ID" value="ENSECRP00000011898.1"/>
    <property type="gene ID" value="ENSECRG00000007947.1"/>
</dbReference>
<gene>
    <name evidence="13" type="primary">LOC114655333</name>
</gene>
<dbReference type="OrthoDB" id="6159439at2759"/>
<sequence length="296" mass="33410">MNNYFDYFSSGDILTLSAKFCHSEQRPFPSRYDSFSREGVGSTPIGANCHDQQHVRPVSATSFPQGTFGLSCDGIPTAADFSFLGQGPEYDLAYETHNEANDSGTHVQCMTSANLGNGLFSLIHGPSALDHREQDNYSQYQREPQDFYPVRFESHPPLNGSYHKTNPVRDESQPAYGTFEWMKVKRSNAKNSKAREQGHPNPSAVARTNFTTKQLTELEKEFHFNKYLARSRRVEIANTLQLNETQVKIWFQNRRMKEKKRERDGLVPHSGKNSETSASENNSPTSSPSNSPKMLA</sequence>
<evidence type="ECO:0000313" key="14">
    <source>
        <dbReference type="Proteomes" id="UP000694620"/>
    </source>
</evidence>
<accession>A0A8C4X878</accession>
<keyword evidence="6" id="KW-0804">Transcription</keyword>
<dbReference type="PANTHER" id="PTHR45946">
    <property type="entry name" value="HOMEOBOX PROTEIN ROUGH-RELATED"/>
    <property type="match status" value="1"/>
</dbReference>
<evidence type="ECO:0000256" key="9">
    <source>
        <dbReference type="PROSITE-ProRule" id="PRU00108"/>
    </source>
</evidence>
<dbReference type="GO" id="GO:0005634">
    <property type="term" value="C:nucleus"/>
    <property type="evidence" value="ECO:0007669"/>
    <property type="project" value="UniProtKB-SubCell"/>
</dbReference>
<dbReference type="PANTHER" id="PTHR45946:SF3">
    <property type="entry name" value="HOMEOBOX PROTEIN HOX-A1"/>
    <property type="match status" value="1"/>
</dbReference>
<keyword evidence="4 9" id="KW-0238">DNA-binding</keyword>
<evidence type="ECO:0000256" key="5">
    <source>
        <dbReference type="ARBA" id="ARBA00023155"/>
    </source>
</evidence>
<feature type="compositionally biased region" description="Low complexity" evidence="11">
    <location>
        <begin position="273"/>
        <end position="296"/>
    </location>
</feature>
<dbReference type="AlphaFoldDB" id="A0A8C4X878"/>
<dbReference type="PROSITE" id="PS50071">
    <property type="entry name" value="HOMEOBOX_2"/>
    <property type="match status" value="1"/>
</dbReference>
<dbReference type="Pfam" id="PF00046">
    <property type="entry name" value="Homeodomain"/>
    <property type="match status" value="1"/>
</dbReference>
<name>A0A8C4X878_ERPCA</name>